<dbReference type="GO" id="GO:0006397">
    <property type="term" value="P:mRNA processing"/>
    <property type="evidence" value="ECO:0007669"/>
    <property type="project" value="UniProtKB-KW"/>
</dbReference>
<dbReference type="Pfam" id="PF01207">
    <property type="entry name" value="Dus"/>
    <property type="match status" value="1"/>
</dbReference>
<evidence type="ECO:0000256" key="6">
    <source>
        <dbReference type="ARBA" id="ARBA00022857"/>
    </source>
</evidence>
<evidence type="ECO:0000256" key="7">
    <source>
        <dbReference type="ARBA" id="ARBA00023002"/>
    </source>
</evidence>
<dbReference type="eggNOG" id="KOG2335">
    <property type="taxonomic scope" value="Eukaryota"/>
</dbReference>
<keyword evidence="2" id="KW-0285">Flavoprotein</keyword>
<evidence type="ECO:0000259" key="19">
    <source>
        <dbReference type="Pfam" id="PF01207"/>
    </source>
</evidence>
<evidence type="ECO:0000256" key="17">
    <source>
        <dbReference type="ARBA" id="ARBA00049467"/>
    </source>
</evidence>
<reference evidence="21" key="1">
    <citation type="journal article" date="2012" name="MBio">
        <title>Comparative genome analysis of Trichophyton rubrum and related dermatophytes reveals candidate genes involved in infection.</title>
        <authorList>
            <person name="Martinez D.A."/>
            <person name="Oliver B.G."/>
            <person name="Graeser Y."/>
            <person name="Goldberg J.M."/>
            <person name="Li W."/>
            <person name="Martinez-Rossi N.M."/>
            <person name="Monod M."/>
            <person name="Shelest E."/>
            <person name="Barton R.C."/>
            <person name="Birch E."/>
            <person name="Brakhage A.A."/>
            <person name="Chen Z."/>
            <person name="Gurr S.J."/>
            <person name="Heiman D."/>
            <person name="Heitman J."/>
            <person name="Kosti I."/>
            <person name="Rossi A."/>
            <person name="Saif S."/>
            <person name="Samalova M."/>
            <person name="Saunders C.W."/>
            <person name="Shea T."/>
            <person name="Summerbell R.C."/>
            <person name="Xu J."/>
            <person name="Young S."/>
            <person name="Zeng Q."/>
            <person name="Birren B.W."/>
            <person name="Cuomo C.A."/>
            <person name="White T.C."/>
        </authorList>
    </citation>
    <scope>NUCLEOTIDE SEQUENCE [LARGE SCALE GENOMIC DNA]</scope>
    <source>
        <strain evidence="21">ATCC MYA-4604 / CBS 118893</strain>
    </source>
</reference>
<feature type="domain" description="DUS-like FMN-binding" evidence="19">
    <location>
        <begin position="54"/>
        <end position="302"/>
    </location>
</feature>
<evidence type="ECO:0000256" key="14">
    <source>
        <dbReference type="ARBA" id="ARBA00048342"/>
    </source>
</evidence>
<dbReference type="OrthoDB" id="272303at2759"/>
<gene>
    <name evidence="20" type="ORF">MGYG_07214</name>
</gene>
<evidence type="ECO:0000256" key="2">
    <source>
        <dbReference type="ARBA" id="ARBA00022630"/>
    </source>
</evidence>
<dbReference type="Gene3D" id="3.20.20.70">
    <property type="entry name" value="Aldolase class I"/>
    <property type="match status" value="1"/>
</dbReference>
<evidence type="ECO:0000313" key="20">
    <source>
        <dbReference type="EMBL" id="EFR04207.1"/>
    </source>
</evidence>
<evidence type="ECO:0000256" key="9">
    <source>
        <dbReference type="ARBA" id="ARBA00038313"/>
    </source>
</evidence>
<keyword evidence="21" id="KW-1185">Reference proteome</keyword>
<keyword evidence="7" id="KW-0560">Oxidoreductase</keyword>
<feature type="compositionally biased region" description="Polar residues" evidence="18">
    <location>
        <begin position="530"/>
        <end position="544"/>
    </location>
</feature>
<organism evidence="21">
    <name type="scientific">Arthroderma gypseum (strain ATCC MYA-4604 / CBS 118893)</name>
    <name type="common">Microsporum gypseum</name>
    <dbReference type="NCBI Taxonomy" id="535722"/>
    <lineage>
        <taxon>Eukaryota</taxon>
        <taxon>Fungi</taxon>
        <taxon>Dikarya</taxon>
        <taxon>Ascomycota</taxon>
        <taxon>Pezizomycotina</taxon>
        <taxon>Eurotiomycetes</taxon>
        <taxon>Eurotiomycetidae</taxon>
        <taxon>Onygenales</taxon>
        <taxon>Arthrodermataceae</taxon>
        <taxon>Nannizzia</taxon>
    </lineage>
</organism>
<dbReference type="InParanoid" id="E4V2E2"/>
<evidence type="ECO:0000256" key="13">
    <source>
        <dbReference type="ARBA" id="ARBA00047652"/>
    </source>
</evidence>
<dbReference type="PANTHER" id="PTHR11082:SF5">
    <property type="entry name" value="TRNA-DIHYDROURIDINE(16_17) SYNTHASE [NAD(P)(+)]-LIKE"/>
    <property type="match status" value="1"/>
</dbReference>
<dbReference type="GeneID" id="10026465"/>
<evidence type="ECO:0000256" key="5">
    <source>
        <dbReference type="ARBA" id="ARBA00022694"/>
    </source>
</evidence>
<dbReference type="FunCoup" id="E4V2E2">
    <property type="interactions" value="666"/>
</dbReference>
<dbReference type="Proteomes" id="UP000002669">
    <property type="component" value="Unassembled WGS sequence"/>
</dbReference>
<dbReference type="RefSeq" id="XP_003171215.1">
    <property type="nucleotide sequence ID" value="XM_003171167.1"/>
</dbReference>
<comment type="catalytic activity">
    <reaction evidence="13">
        <text>5,6-dihydrouridine(16) in tRNA + NADP(+) = uridine(16) in tRNA + NADPH + H(+)</text>
        <dbReference type="Rhea" id="RHEA:53376"/>
        <dbReference type="Rhea" id="RHEA-COMP:13543"/>
        <dbReference type="Rhea" id="RHEA-COMP:13544"/>
        <dbReference type="ChEBI" id="CHEBI:15378"/>
        <dbReference type="ChEBI" id="CHEBI:57783"/>
        <dbReference type="ChEBI" id="CHEBI:58349"/>
        <dbReference type="ChEBI" id="CHEBI:65315"/>
        <dbReference type="ChEBI" id="CHEBI:74443"/>
        <dbReference type="EC" id="1.3.1.88"/>
    </reaction>
    <physiologicalReaction direction="right-to-left" evidence="13">
        <dbReference type="Rhea" id="RHEA:53378"/>
    </physiologicalReaction>
</comment>
<evidence type="ECO:0000256" key="12">
    <source>
        <dbReference type="ARBA" id="ARBA00047287"/>
    </source>
</evidence>
<comment type="similarity">
    <text evidence="9">Belongs to the Dus family. Dus1 subfamily.</text>
</comment>
<evidence type="ECO:0000313" key="21">
    <source>
        <dbReference type="Proteomes" id="UP000002669"/>
    </source>
</evidence>
<dbReference type="InterPro" id="IPR035587">
    <property type="entry name" value="DUS-like_FMN-bd"/>
</dbReference>
<dbReference type="VEuPathDB" id="FungiDB:MGYG_07214"/>
<dbReference type="OMA" id="RPWWICQ"/>
<accession>E4V2E2</accession>
<comment type="catalytic activity">
    <reaction evidence="15">
        <text>5,6-dihydrouridine(16) in tRNA + NAD(+) = uridine(16) in tRNA + NADH + H(+)</text>
        <dbReference type="Rhea" id="RHEA:53380"/>
        <dbReference type="Rhea" id="RHEA-COMP:13543"/>
        <dbReference type="Rhea" id="RHEA-COMP:13544"/>
        <dbReference type="ChEBI" id="CHEBI:15378"/>
        <dbReference type="ChEBI" id="CHEBI:57540"/>
        <dbReference type="ChEBI" id="CHEBI:57945"/>
        <dbReference type="ChEBI" id="CHEBI:65315"/>
        <dbReference type="ChEBI" id="CHEBI:74443"/>
        <dbReference type="EC" id="1.3.1.88"/>
    </reaction>
    <physiologicalReaction direction="right-to-left" evidence="15">
        <dbReference type="Rhea" id="RHEA:53382"/>
    </physiologicalReaction>
</comment>
<comment type="catalytic activity">
    <reaction evidence="16">
        <text>a 5,6-dihydrouridine in mRNA + NADP(+) = a uridine in mRNA + NADPH + H(+)</text>
        <dbReference type="Rhea" id="RHEA:69855"/>
        <dbReference type="Rhea" id="RHEA-COMP:14658"/>
        <dbReference type="Rhea" id="RHEA-COMP:17789"/>
        <dbReference type="ChEBI" id="CHEBI:15378"/>
        <dbReference type="ChEBI" id="CHEBI:57783"/>
        <dbReference type="ChEBI" id="CHEBI:58349"/>
        <dbReference type="ChEBI" id="CHEBI:65315"/>
        <dbReference type="ChEBI" id="CHEBI:74443"/>
    </reaction>
    <physiologicalReaction direction="right-to-left" evidence="16">
        <dbReference type="Rhea" id="RHEA:69857"/>
    </physiologicalReaction>
</comment>
<keyword evidence="4" id="KW-0507">mRNA processing</keyword>
<feature type="region of interest" description="Disordered" evidence="18">
    <location>
        <begin position="530"/>
        <end position="568"/>
    </location>
</feature>
<comment type="function">
    <text evidence="11">Catalyzes the synthesis of dihydrouridine, a modified base found in the D-loop of most tRNAs. Specifically modifies U47 in cytoplasmic tRNAs. Catalyzes the synthesis of dihydrouridine in some mRNAs, thereby affecting their translation.</text>
</comment>
<evidence type="ECO:0000256" key="1">
    <source>
        <dbReference type="ARBA" id="ARBA00001917"/>
    </source>
</evidence>
<dbReference type="EMBL" id="DS989827">
    <property type="protein sequence ID" value="EFR04207.1"/>
    <property type="molecule type" value="Genomic_DNA"/>
</dbReference>
<dbReference type="STRING" id="535722.E4V2E2"/>
<evidence type="ECO:0000256" key="15">
    <source>
        <dbReference type="ARBA" id="ARBA00048934"/>
    </source>
</evidence>
<comment type="catalytic activity">
    <reaction evidence="12">
        <text>5,6-dihydrouridine(17) in tRNA + NAD(+) = uridine(17) in tRNA + NADH + H(+)</text>
        <dbReference type="Rhea" id="RHEA:53372"/>
        <dbReference type="Rhea" id="RHEA-COMP:13541"/>
        <dbReference type="Rhea" id="RHEA-COMP:13542"/>
        <dbReference type="ChEBI" id="CHEBI:15378"/>
        <dbReference type="ChEBI" id="CHEBI:57540"/>
        <dbReference type="ChEBI" id="CHEBI:57945"/>
        <dbReference type="ChEBI" id="CHEBI:65315"/>
        <dbReference type="ChEBI" id="CHEBI:74443"/>
        <dbReference type="EC" id="1.3.1.88"/>
    </reaction>
    <physiologicalReaction direction="right-to-left" evidence="12">
        <dbReference type="Rhea" id="RHEA:53374"/>
    </physiologicalReaction>
</comment>
<keyword evidence="5" id="KW-0819">tRNA processing</keyword>
<dbReference type="EC" id="1.3.1.88" evidence="10"/>
<comment type="catalytic activity">
    <reaction evidence="17">
        <text>5,6-dihydrouridine(17) in tRNA + NADP(+) = uridine(17) in tRNA + NADPH + H(+)</text>
        <dbReference type="Rhea" id="RHEA:53368"/>
        <dbReference type="Rhea" id="RHEA-COMP:13541"/>
        <dbReference type="Rhea" id="RHEA-COMP:13542"/>
        <dbReference type="ChEBI" id="CHEBI:15378"/>
        <dbReference type="ChEBI" id="CHEBI:57783"/>
        <dbReference type="ChEBI" id="CHEBI:58349"/>
        <dbReference type="ChEBI" id="CHEBI:65315"/>
        <dbReference type="ChEBI" id="CHEBI:74443"/>
        <dbReference type="EC" id="1.3.1.88"/>
    </reaction>
    <physiologicalReaction direction="right-to-left" evidence="17">
        <dbReference type="Rhea" id="RHEA:53370"/>
    </physiologicalReaction>
</comment>
<comment type="cofactor">
    <cofactor evidence="1">
        <name>FMN</name>
        <dbReference type="ChEBI" id="CHEBI:58210"/>
    </cofactor>
</comment>
<feature type="compositionally biased region" description="Basic residues" evidence="18">
    <location>
        <begin position="382"/>
        <end position="393"/>
    </location>
</feature>
<protein>
    <recommendedName>
        <fullName evidence="10">tRNA-dihydrouridine(16/17) synthase [NAD(P)(+)]</fullName>
        <ecNumber evidence="10">1.3.1.88</ecNumber>
    </recommendedName>
</protein>
<evidence type="ECO:0000256" key="10">
    <source>
        <dbReference type="ARBA" id="ARBA00038890"/>
    </source>
</evidence>
<dbReference type="PROSITE" id="PS01136">
    <property type="entry name" value="UPF0034"/>
    <property type="match status" value="1"/>
</dbReference>
<dbReference type="CDD" id="cd02801">
    <property type="entry name" value="DUS_like_FMN"/>
    <property type="match status" value="1"/>
</dbReference>
<dbReference type="GO" id="GO:0050660">
    <property type="term" value="F:flavin adenine dinucleotide binding"/>
    <property type="evidence" value="ECO:0007669"/>
    <property type="project" value="InterPro"/>
</dbReference>
<keyword evidence="6" id="KW-0521">NADP</keyword>
<dbReference type="SUPFAM" id="SSF51395">
    <property type="entry name" value="FMN-linked oxidoreductases"/>
    <property type="match status" value="1"/>
</dbReference>
<dbReference type="GO" id="GO:0017150">
    <property type="term" value="F:tRNA dihydrouridine synthase activity"/>
    <property type="evidence" value="ECO:0007669"/>
    <property type="project" value="InterPro"/>
</dbReference>
<name>E4V2E2_ARTGP</name>
<dbReference type="HOGENOM" id="CLU_013299_5_1_1"/>
<comment type="catalytic activity">
    <reaction evidence="14">
        <text>a 5,6-dihydrouridine in mRNA + NAD(+) = a uridine in mRNA + NADH + H(+)</text>
        <dbReference type="Rhea" id="RHEA:69851"/>
        <dbReference type="Rhea" id="RHEA-COMP:14658"/>
        <dbReference type="Rhea" id="RHEA-COMP:17789"/>
        <dbReference type="ChEBI" id="CHEBI:15378"/>
        <dbReference type="ChEBI" id="CHEBI:57540"/>
        <dbReference type="ChEBI" id="CHEBI:57945"/>
        <dbReference type="ChEBI" id="CHEBI:65315"/>
        <dbReference type="ChEBI" id="CHEBI:74443"/>
    </reaction>
    <physiologicalReaction direction="right-to-left" evidence="14">
        <dbReference type="Rhea" id="RHEA:69853"/>
    </physiologicalReaction>
</comment>
<dbReference type="PANTHER" id="PTHR11082">
    <property type="entry name" value="TRNA-DIHYDROURIDINE SYNTHASE"/>
    <property type="match status" value="1"/>
</dbReference>
<keyword evidence="8" id="KW-0520">NAD</keyword>
<dbReference type="InterPro" id="IPR018517">
    <property type="entry name" value="tRNA_hU_synthase_CS"/>
</dbReference>
<evidence type="ECO:0000256" key="11">
    <source>
        <dbReference type="ARBA" id="ARBA00045934"/>
    </source>
</evidence>
<dbReference type="AlphaFoldDB" id="E4V2E2"/>
<evidence type="ECO:0000256" key="3">
    <source>
        <dbReference type="ARBA" id="ARBA00022643"/>
    </source>
</evidence>
<feature type="region of interest" description="Disordered" evidence="18">
    <location>
        <begin position="348"/>
        <end position="398"/>
    </location>
</feature>
<evidence type="ECO:0000256" key="18">
    <source>
        <dbReference type="SAM" id="MobiDB-lite"/>
    </source>
</evidence>
<keyword evidence="3" id="KW-0288">FMN</keyword>
<evidence type="ECO:0000256" key="16">
    <source>
        <dbReference type="ARBA" id="ARBA00049447"/>
    </source>
</evidence>
<evidence type="ECO:0000256" key="4">
    <source>
        <dbReference type="ARBA" id="ARBA00022664"/>
    </source>
</evidence>
<sequence>MSSTNANTADVSVVSDSKPPEIMQAVNEIKPELSKKKLHGREFYESIGCPKMIVAPMVDRSEFAWRMLTRSFTGEESSPPILAYSPMFHARFFNEAPAYRTQHFEPIRQTKAGTDEATAEAYLDGNPKYDRPFIVQFCANNPDELLKAARHVEEHCDAVDLNLGCPQGIAKKGHYGAFLQEDPDLIYKLINKLHTELSIPVTAKFRILETKEKTLEYARMIISAGASILSVHGRRREQKGHNTGVANWEYIRYLRDNLPPETVIFANGNILNHDDLSRCLEATGADGVMSAEGNLSDPTIFSTPPALGEEGRMYWRGRDGRGGFRLDFVLRRYMDIIYKYVLEQEPPQRAPLYHPDDEPRAGSNGETRADEAVEDESEQPPRKKQKQGKRVKRTPSTNLSSMQGHLFQLLRHLVSHRTDIRDALARCHGGDMPNFEKVVELVDQAVKQGMQEYEQNPNWKHVAPASKPGVVKSDESKATMEKYQRPWWVCQPFIRPLPEEALQIGSLQLKKKDKLAEEAQLVNNKVNTVTEDQVNGNGNGTPINSLEPANGNRERSSVTITPDPLVSG</sequence>
<proteinExistence type="inferred from homology"/>
<evidence type="ECO:0000256" key="8">
    <source>
        <dbReference type="ARBA" id="ARBA00023027"/>
    </source>
</evidence>
<dbReference type="InterPro" id="IPR013785">
    <property type="entry name" value="Aldolase_TIM"/>
</dbReference>